<dbReference type="GO" id="GO:0000981">
    <property type="term" value="F:DNA-binding transcription factor activity, RNA polymerase II-specific"/>
    <property type="evidence" value="ECO:0007669"/>
    <property type="project" value="InterPro"/>
</dbReference>
<dbReference type="SMART" id="SM00389">
    <property type="entry name" value="HOX"/>
    <property type="match status" value="1"/>
</dbReference>
<feature type="region of interest" description="Disordered" evidence="7">
    <location>
        <begin position="209"/>
        <end position="232"/>
    </location>
</feature>
<keyword evidence="4 5" id="KW-0539">Nucleus</keyword>
<dbReference type="GO" id="GO:0000978">
    <property type="term" value="F:RNA polymerase II cis-regulatory region sequence-specific DNA binding"/>
    <property type="evidence" value="ECO:0007669"/>
    <property type="project" value="TreeGrafter"/>
</dbReference>
<dbReference type="InterPro" id="IPR017970">
    <property type="entry name" value="Homeobox_CS"/>
</dbReference>
<dbReference type="EMBL" id="OV170222">
    <property type="protein sequence ID" value="CAH0721180.1"/>
    <property type="molecule type" value="Genomic_DNA"/>
</dbReference>
<evidence type="ECO:0000256" key="7">
    <source>
        <dbReference type="SAM" id="MobiDB-lite"/>
    </source>
</evidence>
<dbReference type="GO" id="GO:0030154">
    <property type="term" value="P:cell differentiation"/>
    <property type="evidence" value="ECO:0007669"/>
    <property type="project" value="TreeGrafter"/>
</dbReference>
<dbReference type="CDD" id="cd00086">
    <property type="entry name" value="homeodomain"/>
    <property type="match status" value="1"/>
</dbReference>
<feature type="non-terminal residue" evidence="9">
    <location>
        <position position="401"/>
    </location>
</feature>
<evidence type="ECO:0000256" key="5">
    <source>
        <dbReference type="PROSITE-ProRule" id="PRU00108"/>
    </source>
</evidence>
<evidence type="ECO:0000313" key="10">
    <source>
        <dbReference type="Proteomes" id="UP000838878"/>
    </source>
</evidence>
<name>A0A8J9VKD4_9NEOP</name>
<dbReference type="Pfam" id="PF00046">
    <property type="entry name" value="Homeodomain"/>
    <property type="match status" value="1"/>
</dbReference>
<evidence type="ECO:0000256" key="4">
    <source>
        <dbReference type="ARBA" id="ARBA00023242"/>
    </source>
</evidence>
<evidence type="ECO:0000256" key="2">
    <source>
        <dbReference type="ARBA" id="ARBA00023125"/>
    </source>
</evidence>
<evidence type="ECO:0000256" key="1">
    <source>
        <dbReference type="ARBA" id="ARBA00004123"/>
    </source>
</evidence>
<dbReference type="PROSITE" id="PS50071">
    <property type="entry name" value="HOMEOBOX_2"/>
    <property type="match status" value="1"/>
</dbReference>
<protein>
    <recommendedName>
        <fullName evidence="8">Homeobox domain-containing protein</fullName>
    </recommendedName>
</protein>
<dbReference type="InterPro" id="IPR009057">
    <property type="entry name" value="Homeodomain-like_sf"/>
</dbReference>
<dbReference type="AlphaFoldDB" id="A0A8J9VKD4"/>
<keyword evidence="3 5" id="KW-0371">Homeobox</keyword>
<organism evidence="9 10">
    <name type="scientific">Brenthis ino</name>
    <name type="common">lesser marbled fritillary</name>
    <dbReference type="NCBI Taxonomy" id="405034"/>
    <lineage>
        <taxon>Eukaryota</taxon>
        <taxon>Metazoa</taxon>
        <taxon>Ecdysozoa</taxon>
        <taxon>Arthropoda</taxon>
        <taxon>Hexapoda</taxon>
        <taxon>Insecta</taxon>
        <taxon>Pterygota</taxon>
        <taxon>Neoptera</taxon>
        <taxon>Endopterygota</taxon>
        <taxon>Lepidoptera</taxon>
        <taxon>Glossata</taxon>
        <taxon>Ditrysia</taxon>
        <taxon>Papilionoidea</taxon>
        <taxon>Nymphalidae</taxon>
        <taxon>Heliconiinae</taxon>
        <taxon>Argynnini</taxon>
        <taxon>Brenthis</taxon>
    </lineage>
</organism>
<dbReference type="GO" id="GO:0005634">
    <property type="term" value="C:nucleus"/>
    <property type="evidence" value="ECO:0007669"/>
    <property type="project" value="UniProtKB-SubCell"/>
</dbReference>
<proteinExistence type="predicted"/>
<dbReference type="InterPro" id="IPR001356">
    <property type="entry name" value="HD"/>
</dbReference>
<dbReference type="PROSITE" id="PS00027">
    <property type="entry name" value="HOMEOBOX_1"/>
    <property type="match status" value="1"/>
</dbReference>
<feature type="DNA-binding region" description="Homeobox" evidence="5">
    <location>
        <begin position="231"/>
        <end position="290"/>
    </location>
</feature>
<feature type="domain" description="Homeobox" evidence="8">
    <location>
        <begin position="229"/>
        <end position="289"/>
    </location>
</feature>
<evidence type="ECO:0000259" key="8">
    <source>
        <dbReference type="PROSITE" id="PS50071"/>
    </source>
</evidence>
<dbReference type="SUPFAM" id="SSF46689">
    <property type="entry name" value="Homeodomain-like"/>
    <property type="match status" value="1"/>
</dbReference>
<dbReference type="Gene3D" id="1.10.10.60">
    <property type="entry name" value="Homeodomain-like"/>
    <property type="match status" value="1"/>
</dbReference>
<accession>A0A8J9VKD4</accession>
<gene>
    <name evidence="9" type="ORF">BINO364_LOCUS7313</name>
</gene>
<keyword evidence="10" id="KW-1185">Reference proteome</keyword>
<dbReference type="InterPro" id="IPR020479">
    <property type="entry name" value="HD_metazoa"/>
</dbReference>
<dbReference type="OrthoDB" id="3137333at2759"/>
<dbReference type="PRINTS" id="PR00024">
    <property type="entry name" value="HOMEOBOX"/>
</dbReference>
<reference evidence="9" key="1">
    <citation type="submission" date="2021-12" db="EMBL/GenBank/DDBJ databases">
        <authorList>
            <person name="Martin H S."/>
        </authorList>
    </citation>
    <scope>NUCLEOTIDE SEQUENCE</scope>
</reference>
<dbReference type="PANTHER" id="PTHR24340">
    <property type="entry name" value="HOMEOBOX PROTEIN NKX"/>
    <property type="match status" value="1"/>
</dbReference>
<evidence type="ECO:0000256" key="6">
    <source>
        <dbReference type="RuleBase" id="RU000682"/>
    </source>
</evidence>
<evidence type="ECO:0000256" key="3">
    <source>
        <dbReference type="ARBA" id="ARBA00023155"/>
    </source>
</evidence>
<evidence type="ECO:0000313" key="9">
    <source>
        <dbReference type="EMBL" id="CAH0721180.1"/>
    </source>
</evidence>
<comment type="subcellular location">
    <subcellularLocation>
        <location evidence="1 5 6">Nucleus</location>
    </subcellularLocation>
</comment>
<dbReference type="Proteomes" id="UP000838878">
    <property type="component" value="Chromosome 2"/>
</dbReference>
<keyword evidence="2 5" id="KW-0238">DNA-binding</keyword>
<sequence>MDNYEQHNEVSTSYNNNNMKHNFNECKNDFYEYDVRQKLEKDYYEKNYRMKLDEQMNHANLSTPFSVKDILNINQTPYHERSDVWKPNDRRSSEYETLYHQSQYCPEYFSQVYTNIPVHNEPYWNPDMYHEAMEEYYNYNPYSHNLYHQNHEYSDLPSHNMNVSVKLENNNEVLSQTSGLGVRVMEKSIQQLGPEHSTYSETLQKFPTMTKKLPKPSPCSSKQDRKEKNIKRKPRILFSQTQVHALEVRFRAQRYLTAPEREQLAKTLNLSPTQVKIWFQNRRYKSKRIKSPEVSTSTDVKPTKNLGRKLYRTENKDLPPPYEAYKVDNIVDSDNLSTSINYFDESLSYEENNPEKYFPKNLDQNVGTSNMTDIYSTEASVREDLYKDTEMKKYFPVTYVC</sequence>
<dbReference type="InterPro" id="IPR050394">
    <property type="entry name" value="Homeobox_NK-like"/>
</dbReference>